<dbReference type="SUPFAM" id="SSF50249">
    <property type="entry name" value="Nucleic acid-binding proteins"/>
    <property type="match status" value="1"/>
</dbReference>
<evidence type="ECO:0000256" key="6">
    <source>
        <dbReference type="ARBA" id="ARBA00023146"/>
    </source>
</evidence>
<keyword evidence="10" id="KW-1185">Reference proteome</keyword>
<dbReference type="InterPro" id="IPR004115">
    <property type="entry name" value="GAD-like_sf"/>
</dbReference>
<dbReference type="Pfam" id="PF00152">
    <property type="entry name" value="tRNA-synt_2"/>
    <property type="match status" value="1"/>
</dbReference>
<evidence type="ECO:0000313" key="9">
    <source>
        <dbReference type="EMBL" id="GHO43125.1"/>
    </source>
</evidence>
<dbReference type="GO" id="GO:0050560">
    <property type="term" value="F:aspartate-tRNA(Asn) ligase activity"/>
    <property type="evidence" value="ECO:0007669"/>
    <property type="project" value="UniProtKB-EC"/>
</dbReference>
<evidence type="ECO:0000313" key="10">
    <source>
        <dbReference type="Proteomes" id="UP000612362"/>
    </source>
</evidence>
<feature type="region of interest" description="Aspartate" evidence="7">
    <location>
        <begin position="205"/>
        <end position="208"/>
    </location>
</feature>
<keyword evidence="4 7" id="KW-0067">ATP-binding</keyword>
<dbReference type="PRINTS" id="PR01042">
    <property type="entry name" value="TRNASYNTHASP"/>
</dbReference>
<dbReference type="InterPro" id="IPR045864">
    <property type="entry name" value="aa-tRNA-synth_II/BPL/LPL"/>
</dbReference>
<dbReference type="GO" id="GO:0006422">
    <property type="term" value="P:aspartyl-tRNA aminoacylation"/>
    <property type="evidence" value="ECO:0007669"/>
    <property type="project" value="UniProtKB-UniRule"/>
</dbReference>
<protein>
    <recommendedName>
        <fullName evidence="7">Aspartate--tRNA(Asp/Asn) ligase</fullName>
        <ecNumber evidence="7">6.1.1.23</ecNumber>
    </recommendedName>
    <alternativeName>
        <fullName evidence="7">Aspartyl-tRNA synthetase</fullName>
        <shortName evidence="7">AspRS</shortName>
    </alternativeName>
    <alternativeName>
        <fullName evidence="7">Non-discriminating aspartyl-tRNA synthetase</fullName>
        <shortName evidence="7">ND-AspRS</shortName>
    </alternativeName>
</protein>
<keyword evidence="7" id="KW-0963">Cytoplasm</keyword>
<evidence type="ECO:0000256" key="4">
    <source>
        <dbReference type="ARBA" id="ARBA00022840"/>
    </source>
</evidence>
<dbReference type="InterPro" id="IPR004524">
    <property type="entry name" value="Asp-tRNA-ligase_1"/>
</dbReference>
<accession>A0A8J3HXW9</accession>
<dbReference type="GO" id="GO:0005737">
    <property type="term" value="C:cytoplasm"/>
    <property type="evidence" value="ECO:0007669"/>
    <property type="project" value="UniProtKB-SubCell"/>
</dbReference>
<feature type="binding site" evidence="7">
    <location>
        <begin position="227"/>
        <end position="229"/>
    </location>
    <ligand>
        <name>ATP</name>
        <dbReference type="ChEBI" id="CHEBI:30616"/>
    </ligand>
</feature>
<keyword evidence="6 7" id="KW-0030">Aminoacyl-tRNA synthetase</keyword>
<dbReference type="Gene3D" id="2.40.50.140">
    <property type="entry name" value="Nucleic acid-binding proteins"/>
    <property type="match status" value="1"/>
</dbReference>
<dbReference type="PROSITE" id="PS50862">
    <property type="entry name" value="AA_TRNA_LIGASE_II"/>
    <property type="match status" value="1"/>
</dbReference>
<dbReference type="InterPro" id="IPR006195">
    <property type="entry name" value="aa-tRNA-synth_II"/>
</dbReference>
<dbReference type="Pfam" id="PF01336">
    <property type="entry name" value="tRNA_anti-codon"/>
    <property type="match status" value="1"/>
</dbReference>
<dbReference type="InterPro" id="IPR002312">
    <property type="entry name" value="Asp/Asn-tRNA-synth_IIb"/>
</dbReference>
<feature type="site" description="Important for tRNA non-discrimination" evidence="7">
    <location>
        <position position="88"/>
    </location>
</feature>
<dbReference type="Proteomes" id="UP000612362">
    <property type="component" value="Unassembled WGS sequence"/>
</dbReference>
<feature type="binding site" evidence="7">
    <location>
        <position position="227"/>
    </location>
    <ligand>
        <name>L-aspartate</name>
        <dbReference type="ChEBI" id="CHEBI:29991"/>
    </ligand>
</feature>
<dbReference type="RefSeq" id="WP_220192612.1">
    <property type="nucleotide sequence ID" value="NZ_BNJF01000001.1"/>
</dbReference>
<dbReference type="InterPro" id="IPR012340">
    <property type="entry name" value="NA-bd_OB-fold"/>
</dbReference>
<dbReference type="InterPro" id="IPR047090">
    <property type="entry name" value="AspRS_core"/>
</dbReference>
<sequence>MAFEVHYRTATCGELTVEDVDREVVLSGWVNRRRDHGGLIFLDLRDRYGLTQVICDPERSGGAHKIASDVRSEYVVQVKGVVSRRLPGTENHQLETGEIEIVAQEMEILNASRTTPFPINSDAIQVDESLRLKYRYLDLRRSRLRDNIVLRHRIVKAMRDYLDERGFLEIETPILMKSTPEGARDYLVPSRLYDGEFYALPQSPQQLKQLLMVGGMDRYFQIARCFRDEDQRADRQPEFTQLDLEMSFVSEEDVMSLMEDMLIFLIEKTVPQKHIKARPFPRLSFKEAMDRYGTDHPDLRFDLPLIEISDLASAGTFGVFKSALAAQGMVKGIKVPGGASYTRKEVDELTEFARTLGAKGLVQLAIQSDGTLKSPLTKFMTAEEVQAIVNRLEGQPGDLLLFVADSVKVCNEVLFRLRVKLAERLKLIDPQEMALCWVVDFPLFHYDEDLQRYDAEHNPFSGMDETHIERLNSDPLNIRAKQYDIICNGYEVGGGSVRINVAELQRKIFSLMKMNDEQIHEQFGHMLEAFEYGAPPHGGIALGVDRLVMLFADEENIREVIAFPKTQSAQDLLMGAPSPVDEKQLTELHLQVRRQPQNQETRS</sequence>
<dbReference type="CDD" id="cd04317">
    <property type="entry name" value="EcAspRS_like_N"/>
    <property type="match status" value="1"/>
</dbReference>
<reference evidence="9" key="1">
    <citation type="submission" date="2020-10" db="EMBL/GenBank/DDBJ databases">
        <title>Taxonomic study of unclassified bacteria belonging to the class Ktedonobacteria.</title>
        <authorList>
            <person name="Yabe S."/>
            <person name="Wang C.M."/>
            <person name="Zheng Y."/>
            <person name="Sakai Y."/>
            <person name="Cavaletti L."/>
            <person name="Monciardini P."/>
            <person name="Donadio S."/>
        </authorList>
    </citation>
    <scope>NUCLEOTIDE SEQUENCE</scope>
    <source>
        <strain evidence="9">SOSP1-1</strain>
    </source>
</reference>
<comment type="subcellular location">
    <subcellularLocation>
        <location evidence="7">Cytoplasm</location>
    </subcellularLocation>
</comment>
<feature type="site" description="Important for tRNA non-discrimination" evidence="7">
    <location>
        <position position="36"/>
    </location>
</feature>
<feature type="binding site" evidence="7">
    <location>
        <position position="457"/>
    </location>
    <ligand>
        <name>L-aspartate</name>
        <dbReference type="ChEBI" id="CHEBI:29991"/>
    </ligand>
</feature>
<dbReference type="SUPFAM" id="SSF55261">
    <property type="entry name" value="GAD domain-like"/>
    <property type="match status" value="1"/>
</dbReference>
<feature type="binding site" evidence="7">
    <location>
        <position position="498"/>
    </location>
    <ligand>
        <name>L-aspartate</name>
        <dbReference type="ChEBI" id="CHEBI:29991"/>
    </ligand>
</feature>
<proteinExistence type="inferred from homology"/>
<dbReference type="NCBIfam" id="TIGR00459">
    <property type="entry name" value="aspS_bact"/>
    <property type="match status" value="1"/>
</dbReference>
<evidence type="ECO:0000256" key="7">
    <source>
        <dbReference type="HAMAP-Rule" id="MF_00044"/>
    </source>
</evidence>
<gene>
    <name evidence="7 9" type="primary">aspS</name>
    <name evidence="9" type="ORF">KSX_12880</name>
</gene>
<dbReference type="Pfam" id="PF02938">
    <property type="entry name" value="GAD"/>
    <property type="match status" value="1"/>
</dbReference>
<dbReference type="NCBIfam" id="NF001750">
    <property type="entry name" value="PRK00476.1"/>
    <property type="match status" value="1"/>
</dbReference>
<dbReference type="CDD" id="cd00777">
    <property type="entry name" value="AspRS_core"/>
    <property type="match status" value="1"/>
</dbReference>
<dbReference type="InterPro" id="IPR004364">
    <property type="entry name" value="Aa-tRNA-synt_II"/>
</dbReference>
<dbReference type="InterPro" id="IPR029351">
    <property type="entry name" value="GAD_dom"/>
</dbReference>
<feature type="binding site" evidence="7">
    <location>
        <begin position="543"/>
        <end position="546"/>
    </location>
    <ligand>
        <name>ATP</name>
        <dbReference type="ChEBI" id="CHEBI:30616"/>
    </ligand>
</feature>
<dbReference type="GO" id="GO:0005524">
    <property type="term" value="F:ATP binding"/>
    <property type="evidence" value="ECO:0007669"/>
    <property type="project" value="UniProtKB-UniRule"/>
</dbReference>
<keyword evidence="5 7" id="KW-0648">Protein biosynthesis</keyword>
<dbReference type="SUPFAM" id="SSF55681">
    <property type="entry name" value="Class II aaRS and biotin synthetases"/>
    <property type="match status" value="1"/>
</dbReference>
<evidence type="ECO:0000256" key="2">
    <source>
        <dbReference type="ARBA" id="ARBA00022598"/>
    </source>
</evidence>
<feature type="binding site" evidence="7">
    <location>
        <position position="181"/>
    </location>
    <ligand>
        <name>L-aspartate</name>
        <dbReference type="ChEBI" id="CHEBI:29991"/>
    </ligand>
</feature>
<organism evidence="9 10">
    <name type="scientific">Ktedonospora formicarum</name>
    <dbReference type="NCBI Taxonomy" id="2778364"/>
    <lineage>
        <taxon>Bacteria</taxon>
        <taxon>Bacillati</taxon>
        <taxon>Chloroflexota</taxon>
        <taxon>Ktedonobacteria</taxon>
        <taxon>Ktedonobacterales</taxon>
        <taxon>Ktedonobacteraceae</taxon>
        <taxon>Ktedonospora</taxon>
    </lineage>
</organism>
<evidence type="ECO:0000256" key="5">
    <source>
        <dbReference type="ARBA" id="ARBA00022917"/>
    </source>
</evidence>
<dbReference type="InterPro" id="IPR047089">
    <property type="entry name" value="Asp-tRNA-ligase_1_N"/>
</dbReference>
<name>A0A8J3HXW9_9CHLR</name>
<feature type="binding site" evidence="7">
    <location>
        <position position="236"/>
    </location>
    <ligand>
        <name>ATP</name>
        <dbReference type="ChEBI" id="CHEBI:30616"/>
    </ligand>
</feature>
<comment type="similarity">
    <text evidence="1 7">Belongs to the class-II aminoacyl-tRNA synthetase family. Type 1 subfamily.</text>
</comment>
<comment type="caution">
    <text evidence="9">The sequence shown here is derived from an EMBL/GenBank/DDBJ whole genome shotgun (WGS) entry which is preliminary data.</text>
</comment>
<dbReference type="PANTHER" id="PTHR22594:SF5">
    <property type="entry name" value="ASPARTATE--TRNA LIGASE, MITOCHONDRIAL"/>
    <property type="match status" value="1"/>
</dbReference>
<comment type="function">
    <text evidence="7">Aspartyl-tRNA synthetase with relaxed tRNA specificity since it is able to aspartylate not only its cognate tRNA(Asp) but also tRNA(Asn). Reaction proceeds in two steps: L-aspartate is first activated by ATP to form Asp-AMP and then transferred to the acceptor end of tRNA(Asp/Asn).</text>
</comment>
<evidence type="ECO:0000256" key="3">
    <source>
        <dbReference type="ARBA" id="ARBA00022741"/>
    </source>
</evidence>
<dbReference type="EC" id="6.1.1.23" evidence="7"/>
<dbReference type="Gene3D" id="3.30.930.10">
    <property type="entry name" value="Bira Bifunctional Protein, Domain 2"/>
    <property type="match status" value="1"/>
</dbReference>
<keyword evidence="2 7" id="KW-0436">Ligase</keyword>
<dbReference type="InterPro" id="IPR004365">
    <property type="entry name" value="NA-bd_OB_tRNA"/>
</dbReference>
<comment type="subunit">
    <text evidence="7">Homodimer.</text>
</comment>
<dbReference type="GO" id="GO:0004815">
    <property type="term" value="F:aspartate-tRNA ligase activity"/>
    <property type="evidence" value="ECO:0007669"/>
    <property type="project" value="UniProtKB-UniRule"/>
</dbReference>
<feature type="binding site" evidence="7">
    <location>
        <position position="491"/>
    </location>
    <ligand>
        <name>ATP</name>
        <dbReference type="ChEBI" id="CHEBI:30616"/>
    </ligand>
</feature>
<keyword evidence="3 7" id="KW-0547">Nucleotide-binding</keyword>
<comment type="catalytic activity">
    <reaction evidence="7">
        <text>tRNA(Asx) + L-aspartate + ATP = L-aspartyl-tRNA(Asx) + AMP + diphosphate</text>
        <dbReference type="Rhea" id="RHEA:18349"/>
        <dbReference type="Rhea" id="RHEA-COMP:9710"/>
        <dbReference type="Rhea" id="RHEA-COMP:9711"/>
        <dbReference type="ChEBI" id="CHEBI:29991"/>
        <dbReference type="ChEBI" id="CHEBI:30616"/>
        <dbReference type="ChEBI" id="CHEBI:33019"/>
        <dbReference type="ChEBI" id="CHEBI:78442"/>
        <dbReference type="ChEBI" id="CHEBI:78516"/>
        <dbReference type="ChEBI" id="CHEBI:456215"/>
        <dbReference type="EC" id="6.1.1.23"/>
    </reaction>
</comment>
<evidence type="ECO:0000256" key="1">
    <source>
        <dbReference type="ARBA" id="ARBA00006303"/>
    </source>
</evidence>
<dbReference type="GO" id="GO:0003676">
    <property type="term" value="F:nucleic acid binding"/>
    <property type="evidence" value="ECO:0007669"/>
    <property type="project" value="InterPro"/>
</dbReference>
<dbReference type="HAMAP" id="MF_00044">
    <property type="entry name" value="Asp_tRNA_synth_type1"/>
    <property type="match status" value="1"/>
</dbReference>
<dbReference type="PANTHER" id="PTHR22594">
    <property type="entry name" value="ASPARTYL/LYSYL-TRNA SYNTHETASE"/>
    <property type="match status" value="1"/>
</dbReference>
<evidence type="ECO:0000259" key="8">
    <source>
        <dbReference type="PROSITE" id="PS50862"/>
    </source>
</evidence>
<dbReference type="AlphaFoldDB" id="A0A8J3HXW9"/>
<feature type="domain" description="Aminoacyl-transfer RNA synthetases class-II family profile" evidence="8">
    <location>
        <begin position="150"/>
        <end position="564"/>
    </location>
</feature>
<dbReference type="Gene3D" id="3.30.1360.30">
    <property type="entry name" value="GAD-like domain"/>
    <property type="match status" value="1"/>
</dbReference>
<dbReference type="EMBL" id="BNJF01000001">
    <property type="protein sequence ID" value="GHO43125.1"/>
    <property type="molecule type" value="Genomic_DNA"/>
</dbReference>